<keyword evidence="3" id="KW-1185">Reference proteome</keyword>
<feature type="signal peptide" evidence="1">
    <location>
        <begin position="1"/>
        <end position="20"/>
    </location>
</feature>
<name>A0A811UHL2_CERCA</name>
<keyword evidence="1" id="KW-0732">Signal</keyword>
<dbReference type="AlphaFoldDB" id="A0A811UHL2"/>
<sequence length="78" mass="8855">MANCLDCLRCLLLMWFQVAADYGLAETGTTTRQKVLPETRHSTGHYVARLAGYAASLSTTNTLISMYLRTCMRRNRHE</sequence>
<evidence type="ECO:0000313" key="3">
    <source>
        <dbReference type="Proteomes" id="UP000606786"/>
    </source>
</evidence>
<organism evidence="2 3">
    <name type="scientific">Ceratitis capitata</name>
    <name type="common">Mediterranean fruit fly</name>
    <name type="synonym">Tephritis capitata</name>
    <dbReference type="NCBI Taxonomy" id="7213"/>
    <lineage>
        <taxon>Eukaryota</taxon>
        <taxon>Metazoa</taxon>
        <taxon>Ecdysozoa</taxon>
        <taxon>Arthropoda</taxon>
        <taxon>Hexapoda</taxon>
        <taxon>Insecta</taxon>
        <taxon>Pterygota</taxon>
        <taxon>Neoptera</taxon>
        <taxon>Endopterygota</taxon>
        <taxon>Diptera</taxon>
        <taxon>Brachycera</taxon>
        <taxon>Muscomorpha</taxon>
        <taxon>Tephritoidea</taxon>
        <taxon>Tephritidae</taxon>
        <taxon>Ceratitis</taxon>
        <taxon>Ceratitis</taxon>
    </lineage>
</organism>
<dbReference type="Proteomes" id="UP000606786">
    <property type="component" value="Unassembled WGS sequence"/>
</dbReference>
<proteinExistence type="predicted"/>
<evidence type="ECO:0000313" key="2">
    <source>
        <dbReference type="EMBL" id="CAD6998324.1"/>
    </source>
</evidence>
<comment type="caution">
    <text evidence="2">The sequence shown here is derived from an EMBL/GenBank/DDBJ whole genome shotgun (WGS) entry which is preliminary data.</text>
</comment>
<evidence type="ECO:0000256" key="1">
    <source>
        <dbReference type="SAM" id="SignalP"/>
    </source>
</evidence>
<accession>A0A811UHL2</accession>
<gene>
    <name evidence="2" type="ORF">CCAP1982_LOCUS6929</name>
</gene>
<dbReference type="EMBL" id="CAJHJT010000012">
    <property type="protein sequence ID" value="CAD6998324.1"/>
    <property type="molecule type" value="Genomic_DNA"/>
</dbReference>
<protein>
    <submittedName>
        <fullName evidence="2">(Mediterranean fruit fly) hypothetical protein</fullName>
    </submittedName>
</protein>
<reference evidence="2" key="1">
    <citation type="submission" date="2020-11" db="EMBL/GenBank/DDBJ databases">
        <authorList>
            <person name="Whitehead M."/>
        </authorList>
    </citation>
    <scope>NUCLEOTIDE SEQUENCE</scope>
    <source>
        <strain evidence="2">EGII</strain>
    </source>
</reference>
<feature type="chain" id="PRO_5032469504" evidence="1">
    <location>
        <begin position="21"/>
        <end position="78"/>
    </location>
</feature>